<evidence type="ECO:0000313" key="8">
    <source>
        <dbReference type="Proteomes" id="UP001428817"/>
    </source>
</evidence>
<feature type="transmembrane region" description="Helical" evidence="6">
    <location>
        <begin position="230"/>
        <end position="251"/>
    </location>
</feature>
<feature type="transmembrane region" description="Helical" evidence="6">
    <location>
        <begin position="12"/>
        <end position="32"/>
    </location>
</feature>
<keyword evidence="3 6" id="KW-0812">Transmembrane</keyword>
<feature type="transmembrane region" description="Helical" evidence="6">
    <location>
        <begin position="44"/>
        <end position="63"/>
    </location>
</feature>
<evidence type="ECO:0000256" key="3">
    <source>
        <dbReference type="ARBA" id="ARBA00022692"/>
    </source>
</evidence>
<dbReference type="PANTHER" id="PTHR40277:SF1">
    <property type="entry name" value="BLL5419 PROTEIN"/>
    <property type="match status" value="1"/>
</dbReference>
<evidence type="ECO:0000256" key="4">
    <source>
        <dbReference type="ARBA" id="ARBA00022989"/>
    </source>
</evidence>
<accession>A0ABP9PWV0</accession>
<feature type="transmembrane region" description="Helical" evidence="6">
    <location>
        <begin position="152"/>
        <end position="169"/>
    </location>
</feature>
<protein>
    <recommendedName>
        <fullName evidence="9">Dolichol-P-glucose synthetase-like protein</fullName>
    </recommendedName>
</protein>
<sequence>MRRRVLAPWLRALVGIGILVALVARLGTGAVLDGVRAIDAGSVFAALAIGLLTTVLSAWRWCLVARGLGLRLPLAAAVAACYRSVFLNSVLPSGVLGDLHRGVSHGRSSGDLGRGVRAVVYERSAGLLVLMVVGVGVLLARPPLPVAFDLSPAWFALLAALAVVLAVVLPRSGRLRRALRTALEDARTGLCSLGTWPWVVLLSAATLAGYLALFVIAAREAGSTAALGELLPLLLLALFAMGLPLSVGGWGPREAVATAAFGAVGLGAQQGLTVAVVYGTLSLIACLPGLGMLLLPAPVQPVPPAGDTH</sequence>
<comment type="caution">
    <text evidence="7">The sequence shown here is derived from an EMBL/GenBank/DDBJ whole genome shotgun (WGS) entry which is preliminary data.</text>
</comment>
<dbReference type="RefSeq" id="WP_185062019.1">
    <property type="nucleotide sequence ID" value="NZ_BAABJP010000008.1"/>
</dbReference>
<evidence type="ECO:0000256" key="5">
    <source>
        <dbReference type="ARBA" id="ARBA00023136"/>
    </source>
</evidence>
<comment type="subcellular location">
    <subcellularLocation>
        <location evidence="1">Cell membrane</location>
        <topology evidence="1">Multi-pass membrane protein</topology>
    </subcellularLocation>
</comment>
<evidence type="ECO:0000256" key="1">
    <source>
        <dbReference type="ARBA" id="ARBA00004651"/>
    </source>
</evidence>
<organism evidence="7 8">
    <name type="scientific">Pseudonocardia eucalypti</name>
    <dbReference type="NCBI Taxonomy" id="648755"/>
    <lineage>
        <taxon>Bacteria</taxon>
        <taxon>Bacillati</taxon>
        <taxon>Actinomycetota</taxon>
        <taxon>Actinomycetes</taxon>
        <taxon>Pseudonocardiales</taxon>
        <taxon>Pseudonocardiaceae</taxon>
        <taxon>Pseudonocardia</taxon>
    </lineage>
</organism>
<dbReference type="EMBL" id="BAABJP010000008">
    <property type="protein sequence ID" value="GAA5152808.1"/>
    <property type="molecule type" value="Genomic_DNA"/>
</dbReference>
<dbReference type="PANTHER" id="PTHR40277">
    <property type="entry name" value="BLL5419 PROTEIN"/>
    <property type="match status" value="1"/>
</dbReference>
<feature type="transmembrane region" description="Helical" evidence="6">
    <location>
        <begin position="272"/>
        <end position="295"/>
    </location>
</feature>
<keyword evidence="5 6" id="KW-0472">Membrane</keyword>
<evidence type="ECO:0000313" key="7">
    <source>
        <dbReference type="EMBL" id="GAA5152808.1"/>
    </source>
</evidence>
<dbReference type="Pfam" id="PF03706">
    <property type="entry name" value="LPG_synthase_TM"/>
    <property type="match status" value="1"/>
</dbReference>
<reference evidence="8" key="1">
    <citation type="journal article" date="2019" name="Int. J. Syst. Evol. Microbiol.">
        <title>The Global Catalogue of Microorganisms (GCM) 10K type strain sequencing project: providing services to taxonomists for standard genome sequencing and annotation.</title>
        <authorList>
            <consortium name="The Broad Institute Genomics Platform"/>
            <consortium name="The Broad Institute Genome Sequencing Center for Infectious Disease"/>
            <person name="Wu L."/>
            <person name="Ma J."/>
        </authorList>
    </citation>
    <scope>NUCLEOTIDE SEQUENCE [LARGE SCALE GENOMIC DNA]</scope>
    <source>
        <strain evidence="8">JCM 18303</strain>
    </source>
</reference>
<feature type="transmembrane region" description="Helical" evidence="6">
    <location>
        <begin position="190"/>
        <end position="218"/>
    </location>
</feature>
<dbReference type="InterPro" id="IPR022791">
    <property type="entry name" value="L-PG_synthase/AglD"/>
</dbReference>
<gene>
    <name evidence="7" type="ORF">GCM10023321_22040</name>
</gene>
<proteinExistence type="predicted"/>
<dbReference type="Proteomes" id="UP001428817">
    <property type="component" value="Unassembled WGS sequence"/>
</dbReference>
<feature type="transmembrane region" description="Helical" evidence="6">
    <location>
        <begin position="124"/>
        <end position="140"/>
    </location>
</feature>
<keyword evidence="8" id="KW-1185">Reference proteome</keyword>
<keyword evidence="2" id="KW-1003">Cell membrane</keyword>
<evidence type="ECO:0000256" key="2">
    <source>
        <dbReference type="ARBA" id="ARBA00022475"/>
    </source>
</evidence>
<evidence type="ECO:0000256" key="6">
    <source>
        <dbReference type="SAM" id="Phobius"/>
    </source>
</evidence>
<name>A0ABP9PWV0_9PSEU</name>
<evidence type="ECO:0008006" key="9">
    <source>
        <dbReference type="Google" id="ProtNLM"/>
    </source>
</evidence>
<keyword evidence="4 6" id="KW-1133">Transmembrane helix</keyword>